<evidence type="ECO:0000259" key="1">
    <source>
        <dbReference type="PROSITE" id="PS50234"/>
    </source>
</evidence>
<protein>
    <submittedName>
        <fullName evidence="2">Tail protein</fullName>
    </submittedName>
</protein>
<name>A0AAU8I034_9CAUD</name>
<accession>A0AAU8I034</accession>
<dbReference type="InterPro" id="IPR036465">
    <property type="entry name" value="vWFA_dom_sf"/>
</dbReference>
<dbReference type="Gene3D" id="3.40.50.410">
    <property type="entry name" value="von Willebrand factor, type A domain"/>
    <property type="match status" value="1"/>
</dbReference>
<dbReference type="PROSITE" id="PS50234">
    <property type="entry name" value="VWFA"/>
    <property type="match status" value="1"/>
</dbReference>
<reference evidence="2" key="1">
    <citation type="submission" date="2024-06" db="EMBL/GenBank/DDBJ databases">
        <title>High activity and specificity of bacteriophage cocktails against carbapenem-resistant Klebsiella pneumoniae belonging to high-risk clones CG258 and ST307.</title>
        <authorList>
            <person name="Jimenez Quiceno J."/>
            <person name="Salazar Ospina L."/>
            <person name="Tellez Carrasquilla S."/>
        </authorList>
    </citation>
    <scope>NUCLEOTIDE SEQUENCE</scope>
</reference>
<dbReference type="InterPro" id="IPR019303">
    <property type="entry name" value="vWA_TerF_C"/>
</dbReference>
<sequence>MSEKISLVKRQEKLVISLKKKKIAQITLRVASALDISGSMGSLYRNGTVSDFVGKLLPFGMQFDDNAQIDMWAFDHGCRELPPATASVYDDYVGKCMRGISISGGTAYAPVMQEIYDEYFGKVPMKTVSREIDIQEKRPVSGFFAKLTGKTETVTVKKTITEQVPDTSVPVDTTPAMVFFQTDGDNSDKEAVRSLLSRNRGKPIYWFMVGVGQESFSFLKELARDYDNVDFIGVDDLDLSDEELYDKLLSDEFGQWVEKVGAKS</sequence>
<dbReference type="EMBL" id="PP895363">
    <property type="protein sequence ID" value="XCI78032.1"/>
    <property type="molecule type" value="Genomic_DNA"/>
</dbReference>
<proteinExistence type="predicted"/>
<organism evidence="2">
    <name type="scientific">Klebsiella phage FKP3</name>
    <dbReference type="NCBI Taxonomy" id="3231233"/>
    <lineage>
        <taxon>Viruses</taxon>
        <taxon>Duplodnaviria</taxon>
        <taxon>Heunggongvirae</taxon>
        <taxon>Uroviricota</taxon>
        <taxon>Caudoviricetes</taxon>
        <taxon>Stephanstirmvirinae</taxon>
        <taxon>Justusliebigvirus</taxon>
    </lineage>
</organism>
<feature type="domain" description="VWFA" evidence="1">
    <location>
        <begin position="29"/>
        <end position="248"/>
    </location>
</feature>
<dbReference type="SUPFAM" id="SSF53300">
    <property type="entry name" value="vWA-like"/>
    <property type="match status" value="1"/>
</dbReference>
<evidence type="ECO:0000313" key="2">
    <source>
        <dbReference type="EMBL" id="XCI78032.1"/>
    </source>
</evidence>
<dbReference type="InterPro" id="IPR002035">
    <property type="entry name" value="VWF_A"/>
</dbReference>
<dbReference type="Pfam" id="PF10138">
    <property type="entry name" value="vWA-TerF-like"/>
    <property type="match status" value="2"/>
</dbReference>